<keyword evidence="6" id="KW-0540">Nuclease</keyword>
<reference evidence="23 24" key="1">
    <citation type="submission" date="2016-10" db="EMBL/GenBank/DDBJ databases">
        <authorList>
            <person name="Varghese N."/>
            <person name="Submissions S."/>
        </authorList>
    </citation>
    <scope>NUCLEOTIDE SEQUENCE [LARGE SCALE GENOMIC DNA]</scope>
    <source>
        <strain evidence="23 24">DSM 21822</strain>
    </source>
</reference>
<keyword evidence="4" id="KW-0808">Transferase</keyword>
<sequence>MANLEQYRAKRDFKVTREPSGKAARARSKTAGGIFVIHKHDATRLHYDLRLEHGGVLWSWAVTRGPSLDPSEKRLAVHVEDHPIDYGSFEGNIPKGQYGAGAVIVWDEGSWEPEGDPAAGMKKGHLSFTLKGNKLNGAWHLVRLKRRPKEKRDNWLLIKSDDAFASRKGDILEDAPQSVKSGLSIEDIAEGKRQAKAKPVKARAKPGAGTRKPAKSKAKMPGFVAPCLARLQDKPPAGNEWVHEVKFDGYRMQAHVDGGAVKLHTRTGLDWTAKFGKAIADTLASLDLDQAIIDGEIVVLGDNGVSAFSELQLALSEKRTERMTFYVFDLLFLDGEDLRAEPLVDRKERLRDLLEGSDEEGPVRYSEHFSEPGKTMLSHACRMGLEGVVSKRADASHSSGRGHDWIKSKCTLRQEFVIAGYLPSQAAGRGLRSLVVAYHEDGALKSAGRVGTGFAGNATSDLRKKLDAIRADASAFEGTAAREKGVVWVKPQLVAEIEFRSWTRGGSIRHASFQGLREDKPAEEVVVEKPEPASKPKTAAKTGAAAKPKPVAAAAETSVQLSSPDKKLWPDEGVTKQQLLDHYAAVWPRMRDYVVNRPLALVRAPDGIKGQRFFQKHAMPGMHKSIFKSNDPEDNEEFLFVRDFDGIAGLVQLGVVEIHIWGATVDKIATPDQIVFDLDPDEGLGVEEVRAATLDVKERLDDLGLPNFLKTSGGKGFHVVVPLKPKADWATVKTFSHDFARAMEQTDPKRYTATLSKKARQGRVFIDYLRNGRGSTTVVAYSSRAKTGATVSMPVPWEALDGLSPAAFKIGDKALVKALAADDPWKDYEKRRKLLALNGG</sequence>
<dbReference type="Gene3D" id="3.90.920.10">
    <property type="entry name" value="DNA primase, PRIM domain"/>
    <property type="match status" value="1"/>
</dbReference>
<dbReference type="CDD" id="cd07906">
    <property type="entry name" value="Adenylation_DNA_ligase_LigD_LigC"/>
    <property type="match status" value="1"/>
</dbReference>
<dbReference type="InterPro" id="IPR033651">
    <property type="entry name" value="PaeLigD_Pol-like"/>
</dbReference>
<dbReference type="CDD" id="cd07971">
    <property type="entry name" value="OBF_DNA_ligase_LigD"/>
    <property type="match status" value="1"/>
</dbReference>
<feature type="region of interest" description="Disordered" evidence="21">
    <location>
        <begin position="192"/>
        <end position="217"/>
    </location>
</feature>
<keyword evidence="16" id="KW-0234">DNA repair</keyword>
<dbReference type="CDD" id="cd04862">
    <property type="entry name" value="PaeLigD_Pol_like"/>
    <property type="match status" value="1"/>
</dbReference>
<dbReference type="PANTHER" id="PTHR42705:SF2">
    <property type="entry name" value="BIFUNCTIONAL NON-HOMOLOGOUS END JOINING PROTEIN LIGD"/>
    <property type="match status" value="1"/>
</dbReference>
<evidence type="ECO:0000256" key="6">
    <source>
        <dbReference type="ARBA" id="ARBA00022722"/>
    </source>
</evidence>
<dbReference type="InterPro" id="IPR014145">
    <property type="entry name" value="LigD_pol_dom"/>
</dbReference>
<evidence type="ECO:0000256" key="14">
    <source>
        <dbReference type="ARBA" id="ARBA00023125"/>
    </source>
</evidence>
<keyword evidence="9" id="KW-0227">DNA damage</keyword>
<dbReference type="PANTHER" id="PTHR42705">
    <property type="entry name" value="BIFUNCTIONAL NON-HOMOLOGOUS END JOINING PROTEIN LIGD"/>
    <property type="match status" value="1"/>
</dbReference>
<name>A0A1I3VB41_9HYPH</name>
<organism evidence="23 24">
    <name type="scientific">Neomesorhizobium albiziae</name>
    <dbReference type="NCBI Taxonomy" id="335020"/>
    <lineage>
        <taxon>Bacteria</taxon>
        <taxon>Pseudomonadati</taxon>
        <taxon>Pseudomonadota</taxon>
        <taxon>Alphaproteobacteria</taxon>
        <taxon>Hyphomicrobiales</taxon>
        <taxon>Phyllobacteriaceae</taxon>
        <taxon>Neomesorhizobium</taxon>
    </lineage>
</organism>
<dbReference type="Pfam" id="PF01068">
    <property type="entry name" value="DNA_ligase_A_M"/>
    <property type="match status" value="1"/>
</dbReference>
<dbReference type="Gene3D" id="3.30.1490.70">
    <property type="match status" value="1"/>
</dbReference>
<keyword evidence="17" id="KW-0464">Manganese</keyword>
<dbReference type="Pfam" id="PF04679">
    <property type="entry name" value="DNA_ligase_A_C"/>
    <property type="match status" value="1"/>
</dbReference>
<keyword evidence="10" id="KW-0378">Hydrolase</keyword>
<keyword evidence="18" id="KW-0511">Multifunctional enzyme</keyword>
<comment type="catalytic activity">
    <reaction evidence="20">
        <text>ATP + (deoxyribonucleotide)n-3'-hydroxyl + 5'-phospho-(deoxyribonucleotide)m = (deoxyribonucleotide)n+m + AMP + diphosphate.</text>
        <dbReference type="EC" id="6.5.1.1"/>
    </reaction>
</comment>
<keyword evidence="11" id="KW-0269">Exonuclease</keyword>
<feature type="compositionally biased region" description="Basic and acidic residues" evidence="21">
    <location>
        <begin position="519"/>
        <end position="534"/>
    </location>
</feature>
<evidence type="ECO:0000256" key="4">
    <source>
        <dbReference type="ARBA" id="ARBA00022679"/>
    </source>
</evidence>
<feature type="region of interest" description="Disordered" evidence="21">
    <location>
        <begin position="519"/>
        <end position="564"/>
    </location>
</feature>
<dbReference type="EMBL" id="FOSL01000001">
    <property type="protein sequence ID" value="SFJ91407.1"/>
    <property type="molecule type" value="Genomic_DNA"/>
</dbReference>
<dbReference type="InterPro" id="IPR012309">
    <property type="entry name" value="DNA_ligase_ATP-dep_C"/>
</dbReference>
<dbReference type="NCBIfam" id="TIGR02777">
    <property type="entry name" value="LigD_PE_dom"/>
    <property type="match status" value="1"/>
</dbReference>
<dbReference type="InterPro" id="IPR052171">
    <property type="entry name" value="NHEJ_LigD"/>
</dbReference>
<evidence type="ECO:0000313" key="24">
    <source>
        <dbReference type="Proteomes" id="UP000323300"/>
    </source>
</evidence>
<evidence type="ECO:0000256" key="5">
    <source>
        <dbReference type="ARBA" id="ARBA00022695"/>
    </source>
</evidence>
<evidence type="ECO:0000256" key="13">
    <source>
        <dbReference type="ARBA" id="ARBA00022932"/>
    </source>
</evidence>
<dbReference type="GO" id="GO:0006281">
    <property type="term" value="P:DNA repair"/>
    <property type="evidence" value="ECO:0007669"/>
    <property type="project" value="UniProtKB-KW"/>
</dbReference>
<evidence type="ECO:0000256" key="21">
    <source>
        <dbReference type="SAM" id="MobiDB-lite"/>
    </source>
</evidence>
<dbReference type="Gene3D" id="2.40.50.140">
    <property type="entry name" value="Nucleic acid-binding proteins"/>
    <property type="match status" value="1"/>
</dbReference>
<evidence type="ECO:0000256" key="20">
    <source>
        <dbReference type="ARBA" id="ARBA00034003"/>
    </source>
</evidence>
<feature type="compositionally biased region" description="Basic residues" evidence="21">
    <location>
        <begin position="194"/>
        <end position="204"/>
    </location>
</feature>
<keyword evidence="3" id="KW-0436">Ligase</keyword>
<dbReference type="EC" id="6.5.1.1" evidence="2"/>
<dbReference type="InterPro" id="IPR014143">
    <property type="entry name" value="NHEJ_ligase_prk"/>
</dbReference>
<dbReference type="GO" id="GO:0003677">
    <property type="term" value="F:DNA binding"/>
    <property type="evidence" value="ECO:0007669"/>
    <property type="project" value="UniProtKB-KW"/>
</dbReference>
<keyword evidence="5" id="KW-0548">Nucleotidyltransferase</keyword>
<dbReference type="InterPro" id="IPR012310">
    <property type="entry name" value="DNA_ligase_ATP-dep_cent"/>
</dbReference>
<keyword evidence="15" id="KW-0233">DNA recombination</keyword>
<evidence type="ECO:0000256" key="19">
    <source>
        <dbReference type="ARBA" id="ARBA00029943"/>
    </source>
</evidence>
<dbReference type="Gene3D" id="3.30.470.30">
    <property type="entry name" value="DNA ligase/mRNA capping enzyme"/>
    <property type="match status" value="1"/>
</dbReference>
<feature type="compositionally biased region" description="Low complexity" evidence="21">
    <location>
        <begin position="535"/>
        <end position="557"/>
    </location>
</feature>
<evidence type="ECO:0000256" key="1">
    <source>
        <dbReference type="ARBA" id="ARBA00001936"/>
    </source>
</evidence>
<dbReference type="GO" id="GO:0004527">
    <property type="term" value="F:exonuclease activity"/>
    <property type="evidence" value="ECO:0007669"/>
    <property type="project" value="UniProtKB-KW"/>
</dbReference>
<keyword evidence="7" id="KW-0479">Metal-binding</keyword>
<dbReference type="Pfam" id="PF21686">
    <property type="entry name" value="LigD_Prim-Pol"/>
    <property type="match status" value="1"/>
</dbReference>
<dbReference type="SUPFAM" id="SSF56091">
    <property type="entry name" value="DNA ligase/mRNA capping enzyme, catalytic domain"/>
    <property type="match status" value="1"/>
</dbReference>
<keyword evidence="14" id="KW-0238">DNA-binding</keyword>
<dbReference type="NCBIfam" id="TIGR02779">
    <property type="entry name" value="NHEJ_ligase_lig"/>
    <property type="match status" value="1"/>
</dbReference>
<dbReference type="InterPro" id="IPR012340">
    <property type="entry name" value="NA-bd_OB-fold"/>
</dbReference>
<keyword evidence="24" id="KW-1185">Reference proteome</keyword>
<dbReference type="GO" id="GO:0006310">
    <property type="term" value="P:DNA recombination"/>
    <property type="evidence" value="ECO:0007669"/>
    <property type="project" value="UniProtKB-KW"/>
</dbReference>
<evidence type="ECO:0000256" key="7">
    <source>
        <dbReference type="ARBA" id="ARBA00022723"/>
    </source>
</evidence>
<protein>
    <recommendedName>
        <fullName evidence="2">DNA ligase (ATP)</fullName>
        <ecNumber evidence="2">6.5.1.1</ecNumber>
    </recommendedName>
    <alternativeName>
        <fullName evidence="19">NHEJ DNA polymerase</fullName>
    </alternativeName>
</protein>
<evidence type="ECO:0000256" key="3">
    <source>
        <dbReference type="ARBA" id="ARBA00022598"/>
    </source>
</evidence>
<evidence type="ECO:0000256" key="10">
    <source>
        <dbReference type="ARBA" id="ARBA00022801"/>
    </source>
</evidence>
<dbReference type="RefSeq" id="WP_149757483.1">
    <property type="nucleotide sequence ID" value="NZ_BSPE01000002.1"/>
</dbReference>
<evidence type="ECO:0000256" key="15">
    <source>
        <dbReference type="ARBA" id="ARBA00023172"/>
    </source>
</evidence>
<evidence type="ECO:0000256" key="18">
    <source>
        <dbReference type="ARBA" id="ARBA00023268"/>
    </source>
</evidence>
<dbReference type="PROSITE" id="PS50160">
    <property type="entry name" value="DNA_LIGASE_A3"/>
    <property type="match status" value="1"/>
</dbReference>
<evidence type="ECO:0000259" key="22">
    <source>
        <dbReference type="PROSITE" id="PS50160"/>
    </source>
</evidence>
<dbReference type="OrthoDB" id="9802472at2"/>
<dbReference type="NCBIfam" id="TIGR02776">
    <property type="entry name" value="NHEJ_ligase_prk"/>
    <property type="match status" value="1"/>
</dbReference>
<dbReference type="SUPFAM" id="SSF50249">
    <property type="entry name" value="Nucleic acid-binding proteins"/>
    <property type="match status" value="1"/>
</dbReference>
<dbReference type="NCBIfam" id="TIGR02778">
    <property type="entry name" value="ligD_pol"/>
    <property type="match status" value="1"/>
</dbReference>
<dbReference type="GO" id="GO:0005524">
    <property type="term" value="F:ATP binding"/>
    <property type="evidence" value="ECO:0007669"/>
    <property type="project" value="UniProtKB-KW"/>
</dbReference>
<evidence type="ECO:0000256" key="9">
    <source>
        <dbReference type="ARBA" id="ARBA00022763"/>
    </source>
</evidence>
<dbReference type="AlphaFoldDB" id="A0A1I3VB41"/>
<dbReference type="InterPro" id="IPR014144">
    <property type="entry name" value="LigD_PE_domain"/>
</dbReference>
<evidence type="ECO:0000256" key="11">
    <source>
        <dbReference type="ARBA" id="ARBA00022839"/>
    </source>
</evidence>
<keyword evidence="8" id="KW-0547">Nucleotide-binding</keyword>
<evidence type="ECO:0000256" key="16">
    <source>
        <dbReference type="ARBA" id="ARBA00023204"/>
    </source>
</evidence>
<dbReference type="GO" id="GO:0003910">
    <property type="term" value="F:DNA ligase (ATP) activity"/>
    <property type="evidence" value="ECO:0007669"/>
    <property type="project" value="UniProtKB-EC"/>
</dbReference>
<dbReference type="GO" id="GO:0003887">
    <property type="term" value="F:DNA-directed DNA polymerase activity"/>
    <property type="evidence" value="ECO:0007669"/>
    <property type="project" value="UniProtKB-KW"/>
</dbReference>
<keyword evidence="13" id="KW-0239">DNA-directed DNA polymerase</keyword>
<evidence type="ECO:0000256" key="8">
    <source>
        <dbReference type="ARBA" id="ARBA00022741"/>
    </source>
</evidence>
<dbReference type="GO" id="GO:0046872">
    <property type="term" value="F:metal ion binding"/>
    <property type="evidence" value="ECO:0007669"/>
    <property type="project" value="UniProtKB-KW"/>
</dbReference>
<gene>
    <name evidence="23" type="ORF">SAMN04488498_101263</name>
</gene>
<dbReference type="Pfam" id="PF13298">
    <property type="entry name" value="LigD_N"/>
    <property type="match status" value="1"/>
</dbReference>
<comment type="cofactor">
    <cofactor evidence="1">
        <name>Mn(2+)</name>
        <dbReference type="ChEBI" id="CHEBI:29035"/>
    </cofactor>
</comment>
<feature type="domain" description="ATP-dependent DNA ligase family profile" evidence="22">
    <location>
        <begin position="316"/>
        <end position="459"/>
    </location>
</feature>
<accession>A0A1I3VB41</accession>
<evidence type="ECO:0000256" key="12">
    <source>
        <dbReference type="ARBA" id="ARBA00022840"/>
    </source>
</evidence>
<dbReference type="NCBIfam" id="NF004628">
    <property type="entry name" value="PRK05972.1"/>
    <property type="match status" value="1"/>
</dbReference>
<keyword evidence="12" id="KW-0067">ATP-binding</keyword>
<dbReference type="InterPro" id="IPR014146">
    <property type="entry name" value="LigD_ligase_dom"/>
</dbReference>
<evidence type="ECO:0000313" key="23">
    <source>
        <dbReference type="EMBL" id="SFJ91407.1"/>
    </source>
</evidence>
<dbReference type="Proteomes" id="UP000323300">
    <property type="component" value="Unassembled WGS sequence"/>
</dbReference>
<proteinExistence type="predicted"/>
<evidence type="ECO:0000256" key="17">
    <source>
        <dbReference type="ARBA" id="ARBA00023211"/>
    </source>
</evidence>
<evidence type="ECO:0000256" key="2">
    <source>
        <dbReference type="ARBA" id="ARBA00012727"/>
    </source>
</evidence>